<dbReference type="EMBL" id="VSSQ01010820">
    <property type="protein sequence ID" value="MPM45298.1"/>
    <property type="molecule type" value="Genomic_DNA"/>
</dbReference>
<dbReference type="AlphaFoldDB" id="A0A644ZXZ5"/>
<evidence type="ECO:0000313" key="1">
    <source>
        <dbReference type="EMBL" id="MPM45298.1"/>
    </source>
</evidence>
<organism evidence="1">
    <name type="scientific">bioreactor metagenome</name>
    <dbReference type="NCBI Taxonomy" id="1076179"/>
    <lineage>
        <taxon>unclassified sequences</taxon>
        <taxon>metagenomes</taxon>
        <taxon>ecological metagenomes</taxon>
    </lineage>
</organism>
<accession>A0A644ZXZ5</accession>
<gene>
    <name evidence="1" type="ORF">SDC9_91984</name>
</gene>
<sequence length="259" mass="28648">MPDLNLRLILTAPPDSVTAAQGYGLPVAHMAYRLGPGLRLLRAQLPLTARGGLMLIGDEDFDGSGDPALFCQEVIKECAARGFDGVMLDLERPVSPLLGKVVSELSALLVKRGWPLFVPEEYARFAEKSRVMISSALSGGSLAQRLEEAVRQYGPARIALCVERTAEDFYLPAPEGRGAPLTRENLRRRIAERSPTVFYSKELCARYFTYMSRQSGAHFVMFDDAETMRRKLLLADSLNIRSAILAYPQVDDLLDEILA</sequence>
<name>A0A644ZXZ5_9ZZZZ</name>
<comment type="caution">
    <text evidence="1">The sequence shown here is derived from an EMBL/GenBank/DDBJ whole genome shotgun (WGS) entry which is preliminary data.</text>
</comment>
<protein>
    <submittedName>
        <fullName evidence="1">Uncharacterized protein</fullName>
    </submittedName>
</protein>
<reference evidence="1" key="1">
    <citation type="submission" date="2019-08" db="EMBL/GenBank/DDBJ databases">
        <authorList>
            <person name="Kucharzyk K."/>
            <person name="Murdoch R.W."/>
            <person name="Higgins S."/>
            <person name="Loffler F."/>
        </authorList>
    </citation>
    <scope>NUCLEOTIDE SEQUENCE</scope>
</reference>
<proteinExistence type="predicted"/>